<name>A0A4Q2ITD7_9SPHN</name>
<accession>A0A4Q2ITD7</accession>
<protein>
    <submittedName>
        <fullName evidence="1">Uncharacterized protein</fullName>
    </submittedName>
</protein>
<gene>
    <name evidence="1" type="ORF">EO081_10990</name>
</gene>
<dbReference type="InterPro" id="IPR045690">
    <property type="entry name" value="DUF6055"/>
</dbReference>
<evidence type="ECO:0000313" key="2">
    <source>
        <dbReference type="Proteomes" id="UP000292347"/>
    </source>
</evidence>
<dbReference type="AlphaFoldDB" id="A0A4Q2ITD7"/>
<sequence length="194" mass="20999">MTEVAPPAPACVSGMWRAVATDPADQANARLPLRRETDHFALHWVGELVTAADAEAAGKHLEYVWGEFIGRIGYPEPDCTRAEKRKVSVFVGADYGLIGGADNLGQLGTWIGLGGVRDRFGLAHERTHALQVGSGGLRDSPFTGWLFESHANWMTHQLPEFGPRPIARCCRSTIRTSTLAPRGCDTATGSSWSI</sequence>
<evidence type="ECO:0000313" key="1">
    <source>
        <dbReference type="EMBL" id="RXZ31730.1"/>
    </source>
</evidence>
<dbReference type="Proteomes" id="UP000292347">
    <property type="component" value="Unassembled WGS sequence"/>
</dbReference>
<reference evidence="1 2" key="1">
    <citation type="submission" date="2019-01" db="EMBL/GenBank/DDBJ databases">
        <title>Sphingomonas mucosissima sp. nov. and Sphingomonas desiccabilis sp. nov., from biological soil crusts in the Colorado Plateau, USA.</title>
        <authorList>
            <person name="Zhu D."/>
        </authorList>
    </citation>
    <scope>NUCLEOTIDE SEQUENCE [LARGE SCALE GENOMIC DNA]</scope>
    <source>
        <strain evidence="1 2">CP1D</strain>
    </source>
</reference>
<proteinExistence type="predicted"/>
<organism evidence="1 2">
    <name type="scientific">Sphingomonas desiccabilis</name>
    <dbReference type="NCBI Taxonomy" id="429134"/>
    <lineage>
        <taxon>Bacteria</taxon>
        <taxon>Pseudomonadati</taxon>
        <taxon>Pseudomonadota</taxon>
        <taxon>Alphaproteobacteria</taxon>
        <taxon>Sphingomonadales</taxon>
        <taxon>Sphingomonadaceae</taxon>
        <taxon>Sphingomonas</taxon>
    </lineage>
</organism>
<comment type="caution">
    <text evidence="1">The sequence shown here is derived from an EMBL/GenBank/DDBJ whole genome shotgun (WGS) entry which is preliminary data.</text>
</comment>
<dbReference type="Pfam" id="PF19527">
    <property type="entry name" value="DUF6055"/>
    <property type="match status" value="1"/>
</dbReference>
<dbReference type="EMBL" id="SDPT01000002">
    <property type="protein sequence ID" value="RXZ31730.1"/>
    <property type="molecule type" value="Genomic_DNA"/>
</dbReference>
<keyword evidence="2" id="KW-1185">Reference proteome</keyword>